<organism evidence="1 2">
    <name type="scientific">Araneus ventricosus</name>
    <name type="common">Orbweaver spider</name>
    <name type="synonym">Epeira ventricosa</name>
    <dbReference type="NCBI Taxonomy" id="182803"/>
    <lineage>
        <taxon>Eukaryota</taxon>
        <taxon>Metazoa</taxon>
        <taxon>Ecdysozoa</taxon>
        <taxon>Arthropoda</taxon>
        <taxon>Chelicerata</taxon>
        <taxon>Arachnida</taxon>
        <taxon>Araneae</taxon>
        <taxon>Araneomorphae</taxon>
        <taxon>Entelegynae</taxon>
        <taxon>Araneoidea</taxon>
        <taxon>Araneidae</taxon>
        <taxon>Araneus</taxon>
    </lineage>
</organism>
<protein>
    <submittedName>
        <fullName evidence="1">Uncharacterized protein</fullName>
    </submittedName>
</protein>
<accession>A0A4Y2E2R5</accession>
<comment type="caution">
    <text evidence="1">The sequence shown here is derived from an EMBL/GenBank/DDBJ whole genome shotgun (WGS) entry which is preliminary data.</text>
</comment>
<evidence type="ECO:0000313" key="2">
    <source>
        <dbReference type="Proteomes" id="UP000499080"/>
    </source>
</evidence>
<name>A0A4Y2E2R5_ARAVE</name>
<dbReference type="EMBL" id="BGPR01000482">
    <property type="protein sequence ID" value="GBM22599.1"/>
    <property type="molecule type" value="Genomic_DNA"/>
</dbReference>
<dbReference type="Proteomes" id="UP000499080">
    <property type="component" value="Unassembled WGS sequence"/>
</dbReference>
<sequence length="150" mass="16857">MSSLIENSLIVKQPSESGAFAPSAETISLQRAEYLNWGCTRQLGIEVKMKGPSLGSERGGESFYQESSVDYFGLRIRRLRFGNHFDFIREILRGKMIKTVLLMFKLQKHQVQGRTELGMVWSEIETFGNSGKIRAGISGSTAPLRELIRA</sequence>
<keyword evidence="2" id="KW-1185">Reference proteome</keyword>
<dbReference type="AlphaFoldDB" id="A0A4Y2E2R5"/>
<gene>
    <name evidence="1" type="ORF">AVEN_182198_1</name>
</gene>
<evidence type="ECO:0000313" key="1">
    <source>
        <dbReference type="EMBL" id="GBM22599.1"/>
    </source>
</evidence>
<reference evidence="1 2" key="1">
    <citation type="journal article" date="2019" name="Sci. Rep.">
        <title>Orb-weaving spider Araneus ventricosus genome elucidates the spidroin gene catalogue.</title>
        <authorList>
            <person name="Kono N."/>
            <person name="Nakamura H."/>
            <person name="Ohtoshi R."/>
            <person name="Moran D.A.P."/>
            <person name="Shinohara A."/>
            <person name="Yoshida Y."/>
            <person name="Fujiwara M."/>
            <person name="Mori M."/>
            <person name="Tomita M."/>
            <person name="Arakawa K."/>
        </authorList>
    </citation>
    <scope>NUCLEOTIDE SEQUENCE [LARGE SCALE GENOMIC DNA]</scope>
</reference>
<proteinExistence type="predicted"/>